<feature type="compositionally biased region" description="Basic residues" evidence="7">
    <location>
        <begin position="1"/>
        <end position="13"/>
    </location>
</feature>
<dbReference type="RefSeq" id="WP_121687590.1">
    <property type="nucleotide sequence ID" value="NZ_RCUY01000002.1"/>
</dbReference>
<evidence type="ECO:0000313" key="12">
    <source>
        <dbReference type="Proteomes" id="UP000269438"/>
    </source>
</evidence>
<evidence type="ECO:0000256" key="6">
    <source>
        <dbReference type="PROSITE-ProRule" id="PRU00552"/>
    </source>
</evidence>
<feature type="domain" description="DEAD-box RNA helicase Q" evidence="10">
    <location>
        <begin position="339"/>
        <end position="367"/>
    </location>
</feature>
<evidence type="ECO:0000256" key="3">
    <source>
        <dbReference type="ARBA" id="ARBA00022806"/>
    </source>
</evidence>
<evidence type="ECO:0000256" key="7">
    <source>
        <dbReference type="SAM" id="MobiDB-lite"/>
    </source>
</evidence>
<protein>
    <submittedName>
        <fullName evidence="11">DEAD/DEAH box helicase</fullName>
    </submittedName>
</protein>
<dbReference type="Pfam" id="PF00270">
    <property type="entry name" value="DEAD"/>
    <property type="match status" value="1"/>
</dbReference>
<dbReference type="Proteomes" id="UP000269438">
    <property type="component" value="Unassembled WGS sequence"/>
</dbReference>
<evidence type="ECO:0000259" key="8">
    <source>
        <dbReference type="PROSITE" id="PS51192"/>
    </source>
</evidence>
<sequence length="737" mass="83070">MPKKNHVGGKRPAKNYDPSYGKRPAKGGPKAGSRSPGHRGFRPEVEDAPRQKNRWDADDRAARSGARDERAPRRFDRDDRAPRFNRDERPAAGRGDREGRPARFDRDERAPRFNRDERPARGGDREGRPARFDRDDRAPRFNRDERPARFDRDERAPRRFDRDERAPRFNRDERPARGGDREGRPARFDRDDRAPRFNRDERAPRFNRDERPARFDRDERAPRRFDRDERPAAGRGDRDGRPARFDRDDRAPRFNRDERPARGGDRDERPARFNRDERPARPAFGERSERPARFDRGDRPERPSHGDRGARRGGYQPQDDVVLERLEAEAIQAEDVEGKTFGDLGLGGNIVNALAELGAAAPFPIQAATIPVVLEGRDVLGRGRTGSGKTIAFGAPLVERLMENGGGKNRRPGRLPRALILAPTRELALQIDRTVQPIARSVGLFTTQIYGGVPQHRQVGALQRGVDIVVGTPGRIEDLIEQGRLDLSEVNVVVLDEADHMCDLGFLEPVQRIIRNTADDSQKLLFSATLDKGVAALVNEFLENPAVHEVAGEDQASSTIDHRVLVVEHRDKDRILEQLAGRNGKTVIFSRTRAYAERLTEQLEDAGVFAVALHGDLNQAKRTRNLHQLTSGRVDVLVATDVAARGIHVDDIDLVIQADAPDEYKTYTHRAGRTGRAGREGTVVTLIPRSRRRRMEELLSRAEISAEFVDAFPGDDIIDEIAGRVPTRAQLEAKTAE</sequence>
<dbReference type="PANTHER" id="PTHR47959">
    <property type="entry name" value="ATP-DEPENDENT RNA HELICASE RHLE-RELATED"/>
    <property type="match status" value="1"/>
</dbReference>
<evidence type="ECO:0000259" key="9">
    <source>
        <dbReference type="PROSITE" id="PS51194"/>
    </source>
</evidence>
<evidence type="ECO:0000259" key="10">
    <source>
        <dbReference type="PROSITE" id="PS51195"/>
    </source>
</evidence>
<proteinExistence type="inferred from homology"/>
<evidence type="ECO:0000256" key="5">
    <source>
        <dbReference type="ARBA" id="ARBA00038437"/>
    </source>
</evidence>
<dbReference type="GO" id="GO:0005829">
    <property type="term" value="C:cytosol"/>
    <property type="evidence" value="ECO:0007669"/>
    <property type="project" value="TreeGrafter"/>
</dbReference>
<comment type="caution">
    <text evidence="11">The sequence shown here is derived from an EMBL/GenBank/DDBJ whole genome shotgun (WGS) entry which is preliminary data.</text>
</comment>
<dbReference type="OrthoDB" id="9805696at2"/>
<dbReference type="SMART" id="SM00490">
    <property type="entry name" value="HELICc"/>
    <property type="match status" value="1"/>
</dbReference>
<gene>
    <name evidence="11" type="ORF">D9V34_03985</name>
</gene>
<accession>A0A3L7ATX6</accession>
<reference evidence="11 12" key="1">
    <citation type="submission" date="2018-10" db="EMBL/GenBank/DDBJ databases">
        <authorList>
            <person name="Li J."/>
        </authorList>
    </citation>
    <scope>NUCLEOTIDE SEQUENCE [LARGE SCALE GENOMIC DNA]</scope>
    <source>
        <strain evidence="11 12">JCM 11654</strain>
    </source>
</reference>
<dbReference type="GO" id="GO:0003724">
    <property type="term" value="F:RNA helicase activity"/>
    <property type="evidence" value="ECO:0007669"/>
    <property type="project" value="InterPro"/>
</dbReference>
<feature type="domain" description="Helicase ATP-binding" evidence="8">
    <location>
        <begin position="370"/>
        <end position="548"/>
    </location>
</feature>
<dbReference type="PROSITE" id="PS51192">
    <property type="entry name" value="HELICASE_ATP_BIND_1"/>
    <property type="match status" value="1"/>
</dbReference>
<dbReference type="PROSITE" id="PS51195">
    <property type="entry name" value="Q_MOTIF"/>
    <property type="match status" value="1"/>
</dbReference>
<dbReference type="InterPro" id="IPR027417">
    <property type="entry name" value="P-loop_NTPase"/>
</dbReference>
<dbReference type="InterPro" id="IPR011545">
    <property type="entry name" value="DEAD/DEAH_box_helicase_dom"/>
</dbReference>
<dbReference type="EMBL" id="RCUY01000002">
    <property type="protein sequence ID" value="RLP83969.1"/>
    <property type="molecule type" value="Genomic_DNA"/>
</dbReference>
<dbReference type="SMART" id="SM00487">
    <property type="entry name" value="DEXDc"/>
    <property type="match status" value="1"/>
</dbReference>
<keyword evidence="3 11" id="KW-0347">Helicase</keyword>
<dbReference type="GO" id="GO:0016787">
    <property type="term" value="F:hydrolase activity"/>
    <property type="evidence" value="ECO:0007669"/>
    <property type="project" value="UniProtKB-KW"/>
</dbReference>
<dbReference type="InterPro" id="IPR001650">
    <property type="entry name" value="Helicase_C-like"/>
</dbReference>
<keyword evidence="1" id="KW-0547">Nucleotide-binding</keyword>
<dbReference type="CDD" id="cd18787">
    <property type="entry name" value="SF2_C_DEAD"/>
    <property type="match status" value="1"/>
</dbReference>
<feature type="region of interest" description="Disordered" evidence="7">
    <location>
        <begin position="1"/>
        <end position="318"/>
    </location>
</feature>
<dbReference type="GO" id="GO:0005524">
    <property type="term" value="F:ATP binding"/>
    <property type="evidence" value="ECO:0007669"/>
    <property type="project" value="UniProtKB-KW"/>
</dbReference>
<dbReference type="Pfam" id="PF00271">
    <property type="entry name" value="Helicase_C"/>
    <property type="match status" value="1"/>
</dbReference>
<evidence type="ECO:0000313" key="11">
    <source>
        <dbReference type="EMBL" id="RLP83969.1"/>
    </source>
</evidence>
<dbReference type="GO" id="GO:0003676">
    <property type="term" value="F:nucleic acid binding"/>
    <property type="evidence" value="ECO:0007669"/>
    <property type="project" value="InterPro"/>
</dbReference>
<dbReference type="CDD" id="cd00268">
    <property type="entry name" value="DEADc"/>
    <property type="match status" value="1"/>
</dbReference>
<keyword evidence="2" id="KW-0378">Hydrolase</keyword>
<keyword evidence="4" id="KW-0067">ATP-binding</keyword>
<comment type="similarity">
    <text evidence="5">Belongs to the DEAD box helicase family.</text>
</comment>
<dbReference type="InterPro" id="IPR014001">
    <property type="entry name" value="Helicase_ATP-bd"/>
</dbReference>
<dbReference type="InterPro" id="IPR014014">
    <property type="entry name" value="RNA_helicase_DEAD_Q_motif"/>
</dbReference>
<organism evidence="11 12">
    <name type="scientific">Mycetocola lacteus</name>
    <dbReference type="NCBI Taxonomy" id="76637"/>
    <lineage>
        <taxon>Bacteria</taxon>
        <taxon>Bacillati</taxon>
        <taxon>Actinomycetota</taxon>
        <taxon>Actinomycetes</taxon>
        <taxon>Micrococcales</taxon>
        <taxon>Microbacteriaceae</taxon>
        <taxon>Mycetocola</taxon>
    </lineage>
</organism>
<feature type="domain" description="Helicase C-terminal" evidence="9">
    <location>
        <begin position="571"/>
        <end position="717"/>
    </location>
</feature>
<dbReference type="SUPFAM" id="SSF52540">
    <property type="entry name" value="P-loop containing nucleoside triphosphate hydrolases"/>
    <property type="match status" value="1"/>
</dbReference>
<evidence type="ECO:0000256" key="4">
    <source>
        <dbReference type="ARBA" id="ARBA00022840"/>
    </source>
</evidence>
<feature type="short sequence motif" description="Q motif" evidence="6">
    <location>
        <begin position="339"/>
        <end position="367"/>
    </location>
</feature>
<dbReference type="PROSITE" id="PS51194">
    <property type="entry name" value="HELICASE_CTER"/>
    <property type="match status" value="1"/>
</dbReference>
<evidence type="ECO:0000256" key="1">
    <source>
        <dbReference type="ARBA" id="ARBA00022741"/>
    </source>
</evidence>
<dbReference type="AlphaFoldDB" id="A0A3L7ATX6"/>
<evidence type="ECO:0000256" key="2">
    <source>
        <dbReference type="ARBA" id="ARBA00022801"/>
    </source>
</evidence>
<keyword evidence="12" id="KW-1185">Reference proteome</keyword>
<dbReference type="InterPro" id="IPR044742">
    <property type="entry name" value="DEAD/DEAH_RhlB"/>
</dbReference>
<dbReference type="InterPro" id="IPR050079">
    <property type="entry name" value="DEAD_box_RNA_helicase"/>
</dbReference>
<dbReference type="Gene3D" id="3.40.50.300">
    <property type="entry name" value="P-loop containing nucleotide triphosphate hydrolases"/>
    <property type="match status" value="2"/>
</dbReference>
<dbReference type="PANTHER" id="PTHR47959:SF13">
    <property type="entry name" value="ATP-DEPENDENT RNA HELICASE RHLE"/>
    <property type="match status" value="1"/>
</dbReference>
<feature type="compositionally biased region" description="Basic and acidic residues" evidence="7">
    <location>
        <begin position="41"/>
        <end position="310"/>
    </location>
</feature>
<name>A0A3L7ATX6_9MICO</name>